<feature type="compositionally biased region" description="Basic and acidic residues" evidence="1">
    <location>
        <begin position="1"/>
        <end position="28"/>
    </location>
</feature>
<protein>
    <submittedName>
        <fullName evidence="2">Uncharacterized protein</fullName>
    </submittedName>
</protein>
<dbReference type="EMBL" id="BMNK01000005">
    <property type="protein sequence ID" value="GGP07134.1"/>
    <property type="molecule type" value="Genomic_DNA"/>
</dbReference>
<evidence type="ECO:0000313" key="2">
    <source>
        <dbReference type="EMBL" id="GGP07134.1"/>
    </source>
</evidence>
<dbReference type="RefSeq" id="WP_189139561.1">
    <property type="nucleotide sequence ID" value="NZ_BMNK01000005.1"/>
</dbReference>
<organism evidence="2 3">
    <name type="scientific">Nonomuraea glycinis</name>
    <dbReference type="NCBI Taxonomy" id="2047744"/>
    <lineage>
        <taxon>Bacteria</taxon>
        <taxon>Bacillati</taxon>
        <taxon>Actinomycetota</taxon>
        <taxon>Actinomycetes</taxon>
        <taxon>Streptosporangiales</taxon>
        <taxon>Streptosporangiaceae</taxon>
        <taxon>Nonomuraea</taxon>
    </lineage>
</organism>
<name>A0A918A4S6_9ACTN</name>
<dbReference type="Proteomes" id="UP000660745">
    <property type="component" value="Unassembled WGS sequence"/>
</dbReference>
<reference evidence="2" key="1">
    <citation type="journal article" date="2014" name="Int. J. Syst. Evol. Microbiol.">
        <title>Complete genome sequence of Corynebacterium casei LMG S-19264T (=DSM 44701T), isolated from a smear-ripened cheese.</title>
        <authorList>
            <consortium name="US DOE Joint Genome Institute (JGI-PGF)"/>
            <person name="Walter F."/>
            <person name="Albersmeier A."/>
            <person name="Kalinowski J."/>
            <person name="Ruckert C."/>
        </authorList>
    </citation>
    <scope>NUCLEOTIDE SEQUENCE</scope>
    <source>
        <strain evidence="2">CGMCC 4.7430</strain>
    </source>
</reference>
<accession>A0A918A4S6</accession>
<dbReference type="AlphaFoldDB" id="A0A918A4S6"/>
<gene>
    <name evidence="2" type="ORF">GCM10012278_33690</name>
</gene>
<reference evidence="2" key="2">
    <citation type="submission" date="2020-09" db="EMBL/GenBank/DDBJ databases">
        <authorList>
            <person name="Sun Q."/>
            <person name="Zhou Y."/>
        </authorList>
    </citation>
    <scope>NUCLEOTIDE SEQUENCE</scope>
    <source>
        <strain evidence="2">CGMCC 4.7430</strain>
    </source>
</reference>
<evidence type="ECO:0000313" key="3">
    <source>
        <dbReference type="Proteomes" id="UP000660745"/>
    </source>
</evidence>
<feature type="region of interest" description="Disordered" evidence="1">
    <location>
        <begin position="1"/>
        <end position="49"/>
    </location>
</feature>
<sequence>MTKLMDRVRAYMRSPEGKQTVEKAKRMANDPNNQQKARRFMDKFRSRHH</sequence>
<proteinExistence type="predicted"/>
<feature type="compositionally biased region" description="Basic and acidic residues" evidence="1">
    <location>
        <begin position="39"/>
        <end position="49"/>
    </location>
</feature>
<evidence type="ECO:0000256" key="1">
    <source>
        <dbReference type="SAM" id="MobiDB-lite"/>
    </source>
</evidence>
<comment type="caution">
    <text evidence="2">The sequence shown here is derived from an EMBL/GenBank/DDBJ whole genome shotgun (WGS) entry which is preliminary data.</text>
</comment>
<keyword evidence="3" id="KW-1185">Reference proteome</keyword>